<dbReference type="Proteomes" id="UP001144397">
    <property type="component" value="Unassembled WGS sequence"/>
</dbReference>
<comment type="caution">
    <text evidence="4">The sequence shown here is derived from an EMBL/GenBank/DDBJ whole genome shotgun (WGS) entry which is preliminary data.</text>
</comment>
<reference evidence="4" key="1">
    <citation type="submission" date="2022-12" db="EMBL/GenBank/DDBJ databases">
        <title>Reference genome sequencing for broad-spectrum identification of bacterial and archaeal isolates by mass spectrometry.</title>
        <authorList>
            <person name="Sekiguchi Y."/>
            <person name="Tourlousse D.M."/>
        </authorList>
    </citation>
    <scope>NUCLEOTIDE SEQUENCE</scope>
    <source>
        <strain evidence="4">301</strain>
    </source>
</reference>
<dbReference type="AlphaFoldDB" id="A0A9W6CJW5"/>
<dbReference type="GeneID" id="95762199"/>
<dbReference type="RefSeq" id="WP_281806578.1">
    <property type="nucleotide sequence ID" value="NZ_BSDO01000002.1"/>
</dbReference>
<evidence type="ECO:0000313" key="4">
    <source>
        <dbReference type="EMBL" id="GLI21730.1"/>
    </source>
</evidence>
<comment type="cofactor">
    <cofactor evidence="1">
        <name>pyridoxal 5'-phosphate</name>
        <dbReference type="ChEBI" id="CHEBI:597326"/>
    </cofactor>
</comment>
<evidence type="ECO:0000313" key="6">
    <source>
        <dbReference type="Proteomes" id="UP001144397"/>
    </source>
</evidence>
<feature type="domain" description="Aminotransferase class I/classII large" evidence="3">
    <location>
        <begin position="86"/>
        <end position="430"/>
    </location>
</feature>
<proteinExistence type="predicted"/>
<dbReference type="Gene3D" id="3.40.640.10">
    <property type="entry name" value="Type I PLP-dependent aspartate aminotransferase-like (Major domain)"/>
    <property type="match status" value="1"/>
</dbReference>
<dbReference type="InterPro" id="IPR015424">
    <property type="entry name" value="PyrdxlP-dep_Trfase"/>
</dbReference>
<evidence type="ECO:0000313" key="5">
    <source>
        <dbReference type="EMBL" id="MDR6332518.1"/>
    </source>
</evidence>
<dbReference type="InterPro" id="IPR015421">
    <property type="entry name" value="PyrdxlP-dep_Trfase_major"/>
</dbReference>
<reference evidence="5 7" key="2">
    <citation type="submission" date="2023-07" db="EMBL/GenBank/DDBJ databases">
        <title>Genomic Encyclopedia of Type Strains, Phase IV (KMG-IV): sequencing the most valuable type-strain genomes for metagenomic binning, comparative biology and taxonomic classification.</title>
        <authorList>
            <person name="Goeker M."/>
        </authorList>
    </citation>
    <scope>NUCLEOTIDE SEQUENCE [LARGE SCALE GENOMIC DNA]</scope>
    <source>
        <strain evidence="5 7">DSM 338</strain>
    </source>
</reference>
<keyword evidence="7" id="KW-1185">Reference proteome</keyword>
<dbReference type="EMBL" id="JAVDPY010000001">
    <property type="protein sequence ID" value="MDR6332518.1"/>
    <property type="molecule type" value="Genomic_DNA"/>
</dbReference>
<dbReference type="InterPro" id="IPR004839">
    <property type="entry name" value="Aminotransferase_I/II_large"/>
</dbReference>
<keyword evidence="2" id="KW-0808">Transferase</keyword>
<dbReference type="PANTHER" id="PTHR13693:SF3">
    <property type="entry name" value="LD36009P"/>
    <property type="match status" value="1"/>
</dbReference>
<dbReference type="CDD" id="cd06454">
    <property type="entry name" value="KBL_like"/>
    <property type="match status" value="1"/>
</dbReference>
<dbReference type="EMBL" id="BSDO01000002">
    <property type="protein sequence ID" value="GLI21730.1"/>
    <property type="molecule type" value="Genomic_DNA"/>
</dbReference>
<dbReference type="GO" id="GO:0030170">
    <property type="term" value="F:pyridoxal phosphate binding"/>
    <property type="evidence" value="ECO:0007669"/>
    <property type="project" value="InterPro"/>
</dbReference>
<dbReference type="InterPro" id="IPR015422">
    <property type="entry name" value="PyrdxlP-dep_Trfase_small"/>
</dbReference>
<evidence type="ECO:0000256" key="2">
    <source>
        <dbReference type="ARBA" id="ARBA00022679"/>
    </source>
</evidence>
<accession>A0A9W6CJW5</accession>
<protein>
    <submittedName>
        <fullName evidence="5">8-amino-7-oxononanoate synthase</fullName>
    </submittedName>
    <submittedName>
        <fullName evidence="4">Polyketide synthase</fullName>
    </submittedName>
</protein>
<evidence type="ECO:0000313" key="7">
    <source>
        <dbReference type="Proteomes" id="UP001245370"/>
    </source>
</evidence>
<dbReference type="Proteomes" id="UP001245370">
    <property type="component" value="Unassembled WGS sequence"/>
</dbReference>
<dbReference type="GO" id="GO:0016740">
    <property type="term" value="F:transferase activity"/>
    <property type="evidence" value="ECO:0007669"/>
    <property type="project" value="UniProtKB-KW"/>
</dbReference>
<dbReference type="InterPro" id="IPR050087">
    <property type="entry name" value="AON_synthase_class-II"/>
</dbReference>
<name>A0A9W6CJW5_XANFL</name>
<evidence type="ECO:0000256" key="1">
    <source>
        <dbReference type="ARBA" id="ARBA00001933"/>
    </source>
</evidence>
<dbReference type="SUPFAM" id="SSF53383">
    <property type="entry name" value="PLP-dependent transferases"/>
    <property type="match status" value="1"/>
</dbReference>
<gene>
    <name evidence="4" type="primary">wcbT</name>
    <name evidence="5" type="ORF">GGQ86_000965</name>
    <name evidence="4" type="ORF">XFLAVUS301_14040</name>
</gene>
<dbReference type="PANTHER" id="PTHR13693">
    <property type="entry name" value="CLASS II AMINOTRANSFERASE/8-AMINO-7-OXONONANOATE SYNTHASE"/>
    <property type="match status" value="1"/>
</dbReference>
<dbReference type="Pfam" id="PF00155">
    <property type="entry name" value="Aminotran_1_2"/>
    <property type="match status" value="1"/>
</dbReference>
<sequence length="445" mass="47341">MSGRRGLSDEDLAHLLGEMRAGTAAPAPAPSPAFVDRDGLLSFESLPRYKELTAQQAAADMLGLKNPYHRLHEGRSGATARIDGREVVNFASYDYLGLNGDPRITRAVAAAVETWGTSVSGSRLSSGERPAHLALERALADVYGAQDAVAFVSGHATAIAALPTLMGPKDLVVTDAFMHNSVVLGAQYSPATRRTFPHNDLDALETMLSRERHRFERVLVVSEGLFSMDGDGPDLARLVALKERFGFWLMIDDAHGLGVLGATGRGIAEHAGVDPRAVDIWFGTLSKSLVSCGGYIAGPAAMVSYLKAFAPGMVYSVGLPVPVAEAARTALGLMLEEPERVQRLQANSRAFRDGAAALGLDVGPSWGAGIVPIMVGETIRTVILAQRLLERGINAFPVLPPGVPERSARLRFFLSASHRPEQIDAALTALAEEAGALGLIKDRPR</sequence>
<dbReference type="Gene3D" id="3.90.1150.10">
    <property type="entry name" value="Aspartate Aminotransferase, domain 1"/>
    <property type="match status" value="1"/>
</dbReference>
<organism evidence="4 6">
    <name type="scientific">Xanthobacter flavus</name>
    <dbReference type="NCBI Taxonomy" id="281"/>
    <lineage>
        <taxon>Bacteria</taxon>
        <taxon>Pseudomonadati</taxon>
        <taxon>Pseudomonadota</taxon>
        <taxon>Alphaproteobacteria</taxon>
        <taxon>Hyphomicrobiales</taxon>
        <taxon>Xanthobacteraceae</taxon>
        <taxon>Xanthobacter</taxon>
    </lineage>
</organism>
<evidence type="ECO:0000259" key="3">
    <source>
        <dbReference type="Pfam" id="PF00155"/>
    </source>
</evidence>